<accession>A0ABT0BIS9</accession>
<comment type="caution">
    <text evidence="3">The sequence shown here is derived from an EMBL/GenBank/DDBJ whole genome shotgun (WGS) entry which is preliminary data.</text>
</comment>
<name>A0ABT0BIS9_9SPHN</name>
<dbReference type="Gene3D" id="3.20.20.380">
    <property type="entry name" value="Copper homeostasis (CutC) domain"/>
    <property type="match status" value="1"/>
</dbReference>
<keyword evidence="2" id="KW-0963">Cytoplasm</keyword>
<dbReference type="RefSeq" id="WP_244024289.1">
    <property type="nucleotide sequence ID" value="NZ_JALHLF010000183.1"/>
</dbReference>
<gene>
    <name evidence="2" type="primary">cutC</name>
    <name evidence="3" type="ORF">MTR62_20090</name>
</gene>
<dbReference type="Proteomes" id="UP001162881">
    <property type="component" value="Unassembled WGS sequence"/>
</dbReference>
<dbReference type="PANTHER" id="PTHR12598:SF0">
    <property type="entry name" value="COPPER HOMEOSTASIS PROTEIN CUTC HOMOLOG"/>
    <property type="match status" value="1"/>
</dbReference>
<sequence length="244" mass="24717">MLEVCVEDLRGLRVARDGGAGRIELCSALDLGGLTPSLALMRGAVGQGIPVHALIRGRAGDFLYDAQEQAVQLGDSLAAIEAGVDGLVIGAGGAAGLDRALLEDWVGVVRAAASARGAPLSLTLHRVFDLLEDPFEGLELAIELGFERVLTSAGQVSAGDGVARFAQLATQAAGRIVLLAGGGLVPEAIAALRAAGVDEFHASCRAAAPHEGDARLRELGFVAGPLRVTDAQRVAAYVAAAGGA</sequence>
<comment type="similarity">
    <text evidence="1 2">Belongs to the CutC family.</text>
</comment>
<protein>
    <recommendedName>
        <fullName evidence="2">PF03932 family protein CutC</fullName>
    </recommendedName>
</protein>
<organism evidence="3 4">
    <name type="scientific">Novosphingobium organovorum</name>
    <dbReference type="NCBI Taxonomy" id="2930092"/>
    <lineage>
        <taxon>Bacteria</taxon>
        <taxon>Pseudomonadati</taxon>
        <taxon>Pseudomonadota</taxon>
        <taxon>Alphaproteobacteria</taxon>
        <taxon>Sphingomonadales</taxon>
        <taxon>Sphingomonadaceae</taxon>
        <taxon>Novosphingobium</taxon>
    </lineage>
</organism>
<evidence type="ECO:0000256" key="1">
    <source>
        <dbReference type="ARBA" id="ARBA00007768"/>
    </source>
</evidence>
<dbReference type="EMBL" id="JALHLF010000183">
    <property type="protein sequence ID" value="MCJ2184967.1"/>
    <property type="molecule type" value="Genomic_DNA"/>
</dbReference>
<dbReference type="Pfam" id="PF03932">
    <property type="entry name" value="CutC"/>
    <property type="match status" value="1"/>
</dbReference>
<keyword evidence="4" id="KW-1185">Reference proteome</keyword>
<dbReference type="InterPro" id="IPR036822">
    <property type="entry name" value="CutC-like_dom_sf"/>
</dbReference>
<dbReference type="SUPFAM" id="SSF110395">
    <property type="entry name" value="CutC-like"/>
    <property type="match status" value="1"/>
</dbReference>
<dbReference type="PANTHER" id="PTHR12598">
    <property type="entry name" value="COPPER HOMEOSTASIS PROTEIN CUTC"/>
    <property type="match status" value="1"/>
</dbReference>
<reference evidence="3" key="1">
    <citation type="submission" date="2022-03" db="EMBL/GenBank/DDBJ databases">
        <title>Identification of a novel bacterium isolated from mangrove sediments.</title>
        <authorList>
            <person name="Pan X."/>
        </authorList>
    </citation>
    <scope>NUCLEOTIDE SEQUENCE</scope>
    <source>
        <strain evidence="3">B1949</strain>
    </source>
</reference>
<comment type="caution">
    <text evidence="2">Once thought to be involved in copper homeostasis, experiments in E.coli have shown this is not the case.</text>
</comment>
<comment type="subcellular location">
    <subcellularLocation>
        <location evidence="2">Cytoplasm</location>
    </subcellularLocation>
</comment>
<dbReference type="InterPro" id="IPR005627">
    <property type="entry name" value="CutC-like"/>
</dbReference>
<dbReference type="HAMAP" id="MF_00795">
    <property type="entry name" value="CutC"/>
    <property type="match status" value="1"/>
</dbReference>
<evidence type="ECO:0000256" key="2">
    <source>
        <dbReference type="HAMAP-Rule" id="MF_00795"/>
    </source>
</evidence>
<proteinExistence type="inferred from homology"/>
<evidence type="ECO:0000313" key="4">
    <source>
        <dbReference type="Proteomes" id="UP001162881"/>
    </source>
</evidence>
<evidence type="ECO:0000313" key="3">
    <source>
        <dbReference type="EMBL" id="MCJ2184967.1"/>
    </source>
</evidence>